<dbReference type="PANTHER" id="PTHR43143">
    <property type="entry name" value="METALLOPHOSPHOESTERASE, CALCINEURIN SUPERFAMILY"/>
    <property type="match status" value="1"/>
</dbReference>
<keyword evidence="1" id="KW-0732">Signal</keyword>
<feature type="chain" id="PRO_5046086820" evidence="1">
    <location>
        <begin position="27"/>
        <end position="333"/>
    </location>
</feature>
<dbReference type="Proteomes" id="UP001597216">
    <property type="component" value="Unassembled WGS sequence"/>
</dbReference>
<organism evidence="3 4">
    <name type="scientific">Phenylobacterium conjunctum</name>
    <dbReference type="NCBI Taxonomy" id="1298959"/>
    <lineage>
        <taxon>Bacteria</taxon>
        <taxon>Pseudomonadati</taxon>
        <taxon>Pseudomonadota</taxon>
        <taxon>Alphaproteobacteria</taxon>
        <taxon>Caulobacterales</taxon>
        <taxon>Caulobacteraceae</taxon>
        <taxon>Phenylobacterium</taxon>
    </lineage>
</organism>
<feature type="signal peptide" evidence="1">
    <location>
        <begin position="1"/>
        <end position="26"/>
    </location>
</feature>
<dbReference type="InterPro" id="IPR029052">
    <property type="entry name" value="Metallo-depent_PP-like"/>
</dbReference>
<accession>A0ABW3SXZ6</accession>
<dbReference type="EMBL" id="JBHTLQ010000001">
    <property type="protein sequence ID" value="MFD1188971.1"/>
    <property type="molecule type" value="Genomic_DNA"/>
</dbReference>
<dbReference type="Pfam" id="PF00149">
    <property type="entry name" value="Metallophos"/>
    <property type="match status" value="1"/>
</dbReference>
<dbReference type="GO" id="GO:0016787">
    <property type="term" value="F:hydrolase activity"/>
    <property type="evidence" value="ECO:0007669"/>
    <property type="project" value="UniProtKB-KW"/>
</dbReference>
<evidence type="ECO:0000313" key="4">
    <source>
        <dbReference type="Proteomes" id="UP001597216"/>
    </source>
</evidence>
<comment type="caution">
    <text evidence="3">The sequence shown here is derived from an EMBL/GenBank/DDBJ whole genome shotgun (WGS) entry which is preliminary data.</text>
</comment>
<dbReference type="InterPro" id="IPR004843">
    <property type="entry name" value="Calcineurin-like_PHP"/>
</dbReference>
<name>A0ABW3SXZ6_9CAUL</name>
<keyword evidence="3" id="KW-0378">Hydrolase</keyword>
<dbReference type="Gene3D" id="3.60.21.10">
    <property type="match status" value="1"/>
</dbReference>
<dbReference type="RefSeq" id="WP_377351927.1">
    <property type="nucleotide sequence ID" value="NZ_JBHTLQ010000001.1"/>
</dbReference>
<sequence>MTRITSLLGALALAVLLGAAGPPAFRSDIPKGPTPWTHTRFDDAPGDFAFAVVSDLESGYRPGVFDVAAAQLELMRPAFIMTVGDMIDGGTEDVARLKQEWDDFDALAAKAPAPFFHVAGNHDMTNLTQRRVWEERYGRRYYWFVYKDVLFLVLDTEDYAPERMQQIYKMRADYLAARKTDPANAFKLPYASLIESKVGEIGPDQVAYFQKAIADHPKVRWTIALMHKPAYNRQGSGGLAPIEAALKGRPYTILNGHLHRYSYSQLNGADHIMLGTTGGERSFDGSAGGMDHFMWITMTKDGPRIANLRLDGVLDKTGHVPANGERLCITPKC</sequence>
<keyword evidence="4" id="KW-1185">Reference proteome</keyword>
<evidence type="ECO:0000256" key="1">
    <source>
        <dbReference type="SAM" id="SignalP"/>
    </source>
</evidence>
<proteinExistence type="predicted"/>
<reference evidence="4" key="1">
    <citation type="journal article" date="2019" name="Int. J. Syst. Evol. Microbiol.">
        <title>The Global Catalogue of Microorganisms (GCM) 10K type strain sequencing project: providing services to taxonomists for standard genome sequencing and annotation.</title>
        <authorList>
            <consortium name="The Broad Institute Genomics Platform"/>
            <consortium name="The Broad Institute Genome Sequencing Center for Infectious Disease"/>
            <person name="Wu L."/>
            <person name="Ma J."/>
        </authorList>
    </citation>
    <scope>NUCLEOTIDE SEQUENCE [LARGE SCALE GENOMIC DNA]</scope>
    <source>
        <strain evidence="4">CCUG 55074</strain>
    </source>
</reference>
<feature type="domain" description="Calcineurin-like phosphoesterase" evidence="2">
    <location>
        <begin position="50"/>
        <end position="261"/>
    </location>
</feature>
<protein>
    <submittedName>
        <fullName evidence="3">Metallophosphoesterase family protein</fullName>
        <ecNumber evidence="3">3.1.-.-</ecNumber>
    </submittedName>
</protein>
<dbReference type="EC" id="3.1.-.-" evidence="3"/>
<dbReference type="SUPFAM" id="SSF56300">
    <property type="entry name" value="Metallo-dependent phosphatases"/>
    <property type="match status" value="1"/>
</dbReference>
<dbReference type="InterPro" id="IPR051918">
    <property type="entry name" value="STPP_CPPED1"/>
</dbReference>
<evidence type="ECO:0000313" key="3">
    <source>
        <dbReference type="EMBL" id="MFD1188971.1"/>
    </source>
</evidence>
<evidence type="ECO:0000259" key="2">
    <source>
        <dbReference type="Pfam" id="PF00149"/>
    </source>
</evidence>
<gene>
    <name evidence="3" type="ORF">ACFQ27_00140</name>
</gene>
<dbReference type="PANTHER" id="PTHR43143:SF1">
    <property type="entry name" value="SERINE_THREONINE-PROTEIN PHOSPHATASE CPPED1"/>
    <property type="match status" value="1"/>
</dbReference>